<protein>
    <submittedName>
        <fullName evidence="1">Uncharacterized protein</fullName>
    </submittedName>
</protein>
<evidence type="ECO:0000313" key="2">
    <source>
        <dbReference type="Proteomes" id="UP000248889"/>
    </source>
</evidence>
<gene>
    <name evidence="1" type="ORF">DN069_33945</name>
</gene>
<evidence type="ECO:0000313" key="1">
    <source>
        <dbReference type="EMBL" id="RAG81230.1"/>
    </source>
</evidence>
<reference evidence="1 2" key="1">
    <citation type="submission" date="2018-06" db="EMBL/GenBank/DDBJ databases">
        <title>Streptacidiphilus pinicola sp. nov., isolated from pine grove soil.</title>
        <authorList>
            <person name="Roh S.G."/>
            <person name="Park S."/>
            <person name="Kim M.-K."/>
            <person name="Yun B.-R."/>
            <person name="Park J."/>
            <person name="Kim M.J."/>
            <person name="Kim Y.S."/>
            <person name="Kim S.B."/>
        </authorList>
    </citation>
    <scope>NUCLEOTIDE SEQUENCE [LARGE SCALE GENOMIC DNA]</scope>
    <source>
        <strain evidence="1 2">MMS16-CNU450</strain>
    </source>
</reference>
<accession>A0A2X0K1K2</accession>
<keyword evidence="2" id="KW-1185">Reference proteome</keyword>
<dbReference type="AlphaFoldDB" id="A0A2X0K1K2"/>
<dbReference type="EMBL" id="QKYN01000171">
    <property type="protein sequence ID" value="RAG81230.1"/>
    <property type="molecule type" value="Genomic_DNA"/>
</dbReference>
<proteinExistence type="predicted"/>
<dbReference type="Proteomes" id="UP000248889">
    <property type="component" value="Unassembled WGS sequence"/>
</dbReference>
<name>A0A2X0K1K2_9ACTN</name>
<sequence length="67" mass="7679">MIPIPSALTRDEVDLWWSGARWVVTRGSEMARTLDGRELVFLDFSRAYGAYERVVRGELAILPPQRT</sequence>
<organism evidence="1 2">
    <name type="scientific">Streptacidiphilus pinicola</name>
    <dbReference type="NCBI Taxonomy" id="2219663"/>
    <lineage>
        <taxon>Bacteria</taxon>
        <taxon>Bacillati</taxon>
        <taxon>Actinomycetota</taxon>
        <taxon>Actinomycetes</taxon>
        <taxon>Kitasatosporales</taxon>
        <taxon>Streptomycetaceae</taxon>
        <taxon>Streptacidiphilus</taxon>
    </lineage>
</organism>
<comment type="caution">
    <text evidence="1">The sequence shown here is derived from an EMBL/GenBank/DDBJ whole genome shotgun (WGS) entry which is preliminary data.</text>
</comment>